<evidence type="ECO:0000256" key="3">
    <source>
        <dbReference type="PROSITE-ProRule" id="PRU00221"/>
    </source>
</evidence>
<evidence type="ECO:0000256" key="1">
    <source>
        <dbReference type="ARBA" id="ARBA00022574"/>
    </source>
</evidence>
<dbReference type="OMA" id="GHKAGPY"/>
<name>A0A139A9B3_GONPJ</name>
<accession>A0A139A9B3</accession>
<dbReference type="PANTHER" id="PTHR19848">
    <property type="entry name" value="WD40 REPEAT PROTEIN"/>
    <property type="match status" value="1"/>
</dbReference>
<dbReference type="PANTHER" id="PTHR19848:SF8">
    <property type="entry name" value="F-BOX AND WD REPEAT DOMAIN CONTAINING 7"/>
    <property type="match status" value="1"/>
</dbReference>
<dbReference type="InterPro" id="IPR001680">
    <property type="entry name" value="WD40_rpt"/>
</dbReference>
<organism evidence="4 5">
    <name type="scientific">Gonapodya prolifera (strain JEL478)</name>
    <name type="common">Monoblepharis prolifera</name>
    <dbReference type="NCBI Taxonomy" id="1344416"/>
    <lineage>
        <taxon>Eukaryota</taxon>
        <taxon>Fungi</taxon>
        <taxon>Fungi incertae sedis</taxon>
        <taxon>Chytridiomycota</taxon>
        <taxon>Chytridiomycota incertae sedis</taxon>
        <taxon>Monoblepharidomycetes</taxon>
        <taxon>Monoblepharidales</taxon>
        <taxon>Gonapodyaceae</taxon>
        <taxon>Gonapodya</taxon>
    </lineage>
</organism>
<dbReference type="InterPro" id="IPR006594">
    <property type="entry name" value="LisH"/>
</dbReference>
<gene>
    <name evidence="4" type="ORF">M427DRAFT_156914</name>
</gene>
<protein>
    <submittedName>
        <fullName evidence="4">WD40 repeat-like protein</fullName>
    </submittedName>
</protein>
<dbReference type="Proteomes" id="UP000070544">
    <property type="component" value="Unassembled WGS sequence"/>
</dbReference>
<evidence type="ECO:0000256" key="2">
    <source>
        <dbReference type="ARBA" id="ARBA00022737"/>
    </source>
</evidence>
<dbReference type="InterPro" id="IPR036322">
    <property type="entry name" value="WD40_repeat_dom_sf"/>
</dbReference>
<dbReference type="PROSITE" id="PS50896">
    <property type="entry name" value="LISH"/>
    <property type="match status" value="1"/>
</dbReference>
<feature type="repeat" description="WD" evidence="3">
    <location>
        <begin position="452"/>
        <end position="496"/>
    </location>
</feature>
<sequence length="496" mass="54027">MSASTSTPNTDLRLLTFSHVLRYLRDLNLEETLEAFELEAPSLFDDYRNHYYGSLPEKPLHAVIEEHLQYEAKDKGTHVLEDKKTDLILDAKPSGYFPKSCTSTFDSIHHANVLFVSGHLLPADTFSSDTLSTAPMRVLASSSTDRTVRISSFPDGRVLTILSYSSSPILNVAFHPLIPTLAGSVAMDGTLSVVDVSTGDVVQQWKEHLKYAVRCGFSPDGQWLVSASYDKTVRIYKCDPSSTQPAAEETVPDVVTGDPDLDALETKAPPPPHPTYTFAHTKTFRGAVEAITFLRPTDTHSYPTLVVATRDDHYLHYIGLTDIPPAPAPEETAAELHDSDPFPHLLYNLNSGDDIWVSFTAMDLSPHPSGTHILVHTDSKVGRLIIVRARAAGPVKSLYGVSVDGFGTYRCTWSPNGDYVYAIGDGVSTGDASTGGEVGVWEVRSGKLVARLQGHEGVVKAVGVVPSGEGEQAKGDVVVTCSFDRTIKVWEWVDGK</sequence>
<dbReference type="Gene3D" id="2.130.10.10">
    <property type="entry name" value="YVTN repeat-like/Quinoprotein amine dehydrogenase"/>
    <property type="match status" value="2"/>
</dbReference>
<dbReference type="OrthoDB" id="1932312at2759"/>
<dbReference type="Pfam" id="PF00400">
    <property type="entry name" value="WD40"/>
    <property type="match status" value="2"/>
</dbReference>
<dbReference type="AlphaFoldDB" id="A0A139A9B3"/>
<dbReference type="SUPFAM" id="SSF50978">
    <property type="entry name" value="WD40 repeat-like"/>
    <property type="match status" value="1"/>
</dbReference>
<keyword evidence="2" id="KW-0677">Repeat</keyword>
<dbReference type="EMBL" id="KQ965782">
    <property type="protein sequence ID" value="KXS13065.1"/>
    <property type="molecule type" value="Genomic_DNA"/>
</dbReference>
<feature type="repeat" description="WD" evidence="3">
    <location>
        <begin position="205"/>
        <end position="237"/>
    </location>
</feature>
<keyword evidence="1 3" id="KW-0853">WD repeat</keyword>
<evidence type="ECO:0000313" key="4">
    <source>
        <dbReference type="EMBL" id="KXS13065.1"/>
    </source>
</evidence>
<proteinExistence type="predicted"/>
<evidence type="ECO:0000313" key="5">
    <source>
        <dbReference type="Proteomes" id="UP000070544"/>
    </source>
</evidence>
<dbReference type="PROSITE" id="PS50294">
    <property type="entry name" value="WD_REPEATS_REGION"/>
    <property type="match status" value="1"/>
</dbReference>
<dbReference type="PROSITE" id="PS50082">
    <property type="entry name" value="WD_REPEATS_2"/>
    <property type="match status" value="2"/>
</dbReference>
<dbReference type="SMART" id="SM00320">
    <property type="entry name" value="WD40"/>
    <property type="match status" value="4"/>
</dbReference>
<keyword evidence="5" id="KW-1185">Reference proteome</keyword>
<dbReference type="InterPro" id="IPR015943">
    <property type="entry name" value="WD40/YVTN_repeat-like_dom_sf"/>
</dbReference>
<reference evidence="4 5" key="1">
    <citation type="journal article" date="2015" name="Genome Biol. Evol.">
        <title>Phylogenomic analyses indicate that early fungi evolved digesting cell walls of algal ancestors of land plants.</title>
        <authorList>
            <person name="Chang Y."/>
            <person name="Wang S."/>
            <person name="Sekimoto S."/>
            <person name="Aerts A.L."/>
            <person name="Choi C."/>
            <person name="Clum A."/>
            <person name="LaButti K.M."/>
            <person name="Lindquist E.A."/>
            <person name="Yee Ngan C."/>
            <person name="Ohm R.A."/>
            <person name="Salamov A.A."/>
            <person name="Grigoriev I.V."/>
            <person name="Spatafora J.W."/>
            <person name="Berbee M.L."/>
        </authorList>
    </citation>
    <scope>NUCLEOTIDE SEQUENCE [LARGE SCALE GENOMIC DNA]</scope>
    <source>
        <strain evidence="4 5">JEL478</strain>
    </source>
</reference>
<dbReference type="STRING" id="1344416.A0A139A9B3"/>